<reference evidence="3" key="1">
    <citation type="submission" date="2019-05" db="EMBL/GenBank/DDBJ databases">
        <title>The de novo reference genome and transcriptome assemblies of the wild tomato species Solanum chilense.</title>
        <authorList>
            <person name="Stam R."/>
            <person name="Nosenko T."/>
            <person name="Hoerger A.C."/>
            <person name="Stephan W."/>
            <person name="Seidel M.A."/>
            <person name="Kuhn J.M.M."/>
            <person name="Haberer G."/>
            <person name="Tellier A."/>
        </authorList>
    </citation>
    <scope>NUCLEOTIDE SEQUENCE</scope>
    <source>
        <tissue evidence="3">Mature leaves</tissue>
    </source>
</reference>
<gene>
    <name evidence="3" type="ORF">EJD97_021538</name>
</gene>
<dbReference type="Gene3D" id="3.10.10.10">
    <property type="entry name" value="HIV Type 1 Reverse Transcriptase, subunit A, domain 1"/>
    <property type="match status" value="1"/>
</dbReference>
<feature type="non-terminal residue" evidence="3">
    <location>
        <position position="1"/>
    </location>
</feature>
<dbReference type="CDD" id="cd01647">
    <property type="entry name" value="RT_LTR"/>
    <property type="match status" value="1"/>
</dbReference>
<evidence type="ECO:0000259" key="2">
    <source>
        <dbReference type="Pfam" id="PF00078"/>
    </source>
</evidence>
<dbReference type="InterPro" id="IPR000477">
    <property type="entry name" value="RT_dom"/>
</dbReference>
<dbReference type="Pfam" id="PF00078">
    <property type="entry name" value="RVT_1"/>
    <property type="match status" value="1"/>
</dbReference>
<organism evidence="3">
    <name type="scientific">Solanum chilense</name>
    <name type="common">Tomato</name>
    <name type="synonym">Lycopersicon chilense</name>
    <dbReference type="NCBI Taxonomy" id="4083"/>
    <lineage>
        <taxon>Eukaryota</taxon>
        <taxon>Viridiplantae</taxon>
        <taxon>Streptophyta</taxon>
        <taxon>Embryophyta</taxon>
        <taxon>Tracheophyta</taxon>
        <taxon>Spermatophyta</taxon>
        <taxon>Magnoliopsida</taxon>
        <taxon>eudicotyledons</taxon>
        <taxon>Gunneridae</taxon>
        <taxon>Pentapetalae</taxon>
        <taxon>asterids</taxon>
        <taxon>lamiids</taxon>
        <taxon>Solanales</taxon>
        <taxon>Solanaceae</taxon>
        <taxon>Solanoideae</taxon>
        <taxon>Solaneae</taxon>
        <taxon>Solanum</taxon>
        <taxon>Solanum subgen. Lycopersicon</taxon>
    </lineage>
</organism>
<dbReference type="GO" id="GO:0003676">
    <property type="term" value="F:nucleic acid binding"/>
    <property type="evidence" value="ECO:0007669"/>
    <property type="project" value="InterPro"/>
</dbReference>
<evidence type="ECO:0000313" key="3">
    <source>
        <dbReference type="EMBL" id="TMX05440.1"/>
    </source>
</evidence>
<dbReference type="SUPFAM" id="SSF53098">
    <property type="entry name" value="Ribonuclease H-like"/>
    <property type="match status" value="1"/>
</dbReference>
<feature type="domain" description="Reverse transcriptase" evidence="2">
    <location>
        <begin position="265"/>
        <end position="391"/>
    </location>
</feature>
<proteinExistence type="predicted"/>
<dbReference type="Gene3D" id="3.30.420.10">
    <property type="entry name" value="Ribonuclease H-like superfamily/Ribonuclease H"/>
    <property type="match status" value="1"/>
</dbReference>
<dbReference type="AlphaFoldDB" id="A0A6N2CL37"/>
<comment type="caution">
    <text evidence="3">The sequence shown here is derived from an EMBL/GenBank/DDBJ whole genome shotgun (WGS) entry which is preliminary data.</text>
</comment>
<dbReference type="EMBL" id="RXGB01000066">
    <property type="protein sequence ID" value="TMX05440.1"/>
    <property type="molecule type" value="Genomic_DNA"/>
</dbReference>
<dbReference type="InterPro" id="IPR043502">
    <property type="entry name" value="DNA/RNA_pol_sf"/>
</dbReference>
<dbReference type="InterPro" id="IPR053134">
    <property type="entry name" value="RNA-dir_DNA_polymerase"/>
</dbReference>
<dbReference type="Gene3D" id="3.30.70.270">
    <property type="match status" value="1"/>
</dbReference>
<accession>A0A6N2CL37</accession>
<dbReference type="PANTHER" id="PTHR24559">
    <property type="entry name" value="TRANSPOSON TY3-I GAG-POL POLYPROTEIN"/>
    <property type="match status" value="1"/>
</dbReference>
<dbReference type="PANTHER" id="PTHR24559:SF444">
    <property type="entry name" value="REVERSE TRANSCRIPTASE DOMAIN-CONTAINING PROTEIN"/>
    <property type="match status" value="1"/>
</dbReference>
<dbReference type="InterPro" id="IPR036397">
    <property type="entry name" value="RNaseH_sf"/>
</dbReference>
<sequence length="808" mass="93055">ILFIKKLVSERQRKNTRRDIGKRRGGAATRDNQFPSKAPTEGVDMPVHPIGLTDVEVRTSLAQMAQTITMQAQAMTDQDSLPREIIPREIREAKAGPSNGGNRNNFGVHEQPRFKKGQLSSETLTFRRVQHLEEADLSQRRAMGGYIKRPRNYYAMCGHGHSGECGQGTNTYFGCGKGENMVKDCLKNRGQPIGNAYPRTNLQGATPVEPLKRNRFYALKGREEQEKSSDVVTIRLQNWLSYQSEHIPLGRSSVVCEKERWNLSICIDYRHLNKFPIKNKCPLPRINDLFDQLEGSSFFSKNDLRSGYHQFRVRDGDMPKKTFRTHYGHYDFLFMSFGLTNAPLAFIDLMNRVFREYLDSFVIVFIDDILIYFKSNEEHGQHLRLTLQGGKRELNLRQQSLLELLKYYDMNVYYYRGKGDIIDDALSRMIIGSTSHIEDGNKELVKDVHRLARLGVRLVDSTSGGVSVHPSSESFLVFKVKNGQHVDPVLMELKYSVLIKMIESFALGGDKILRYHDRLCLPNVYYLRMRIIARGSWFQIFHTSRFHQDVKAEHLKPSGLTQIIKVPTWIWEAIDMDFVFGLPKNRIRHDSIWVIVDRMTKSAHFIPVKSTYRAEDYARLYIDEIVIWNGILVGIWDDHYPLKEFSYNKGYHSSIVIAPFEAFYGRRCGSPVGWFEVGESFILDKEIIHEALEKVYLKISPMKGVMIFGRKWKLSPRGSRSVHPAFHVSMLNKCPGDLASNLPVEGLGVEENLSYEKLPIEILDRQIKRLRNKDITTIKVLWRNHLVEGATLEADADPRSCYPHLFSP</sequence>
<evidence type="ECO:0000256" key="1">
    <source>
        <dbReference type="SAM" id="MobiDB-lite"/>
    </source>
</evidence>
<dbReference type="SUPFAM" id="SSF56672">
    <property type="entry name" value="DNA/RNA polymerases"/>
    <property type="match status" value="1"/>
</dbReference>
<dbReference type="InterPro" id="IPR012337">
    <property type="entry name" value="RNaseH-like_sf"/>
</dbReference>
<dbReference type="InterPro" id="IPR043128">
    <property type="entry name" value="Rev_trsase/Diguanyl_cyclase"/>
</dbReference>
<feature type="region of interest" description="Disordered" evidence="1">
    <location>
        <begin position="12"/>
        <end position="47"/>
    </location>
</feature>
<name>A0A6N2CL37_SOLCI</name>
<protein>
    <recommendedName>
        <fullName evidence="2">Reverse transcriptase domain-containing protein</fullName>
    </recommendedName>
</protein>